<feature type="transmembrane region" description="Helical" evidence="6">
    <location>
        <begin position="21"/>
        <end position="40"/>
    </location>
</feature>
<keyword evidence="4 6" id="KW-1133">Transmembrane helix</keyword>
<name>A0A1R1Y6B7_9FUNG</name>
<sequence length="95" mass="10118">MQPVIGGLSDNCRSRYGKRRPYIVGTAAMTVLSLVAIGWAKELAQLIDGMSKGSLGRTDGRVNNLAGIFAMVGFFLLDFGINGCKFLLSALASTF</sequence>
<feature type="transmembrane region" description="Helical" evidence="6">
    <location>
        <begin position="65"/>
        <end position="88"/>
    </location>
</feature>
<dbReference type="GO" id="GO:0005886">
    <property type="term" value="C:plasma membrane"/>
    <property type="evidence" value="ECO:0007669"/>
    <property type="project" value="TreeGrafter"/>
</dbReference>
<evidence type="ECO:0000313" key="7">
    <source>
        <dbReference type="EMBL" id="OMJ22458.1"/>
    </source>
</evidence>
<dbReference type="Proteomes" id="UP000187283">
    <property type="component" value="Unassembled WGS sequence"/>
</dbReference>
<proteinExistence type="predicted"/>
<evidence type="ECO:0000313" key="8">
    <source>
        <dbReference type="Proteomes" id="UP000187283"/>
    </source>
</evidence>
<dbReference type="PANTHER" id="PTHR19432:SF35">
    <property type="entry name" value="SOLUTE CARRIER FAMILY 45 MEMBER 3 ISOFORM X1"/>
    <property type="match status" value="1"/>
</dbReference>
<dbReference type="AlphaFoldDB" id="A0A1R1Y6B7"/>
<evidence type="ECO:0000256" key="6">
    <source>
        <dbReference type="SAM" id="Phobius"/>
    </source>
</evidence>
<reference evidence="7 8" key="1">
    <citation type="submission" date="2017-01" db="EMBL/GenBank/DDBJ databases">
        <authorList>
            <person name="Mah S.A."/>
            <person name="Swanson W.J."/>
            <person name="Moy G.W."/>
            <person name="Vacquier V.D."/>
        </authorList>
    </citation>
    <scope>NUCLEOTIDE SEQUENCE [LARGE SCALE GENOMIC DNA]</scope>
    <source>
        <strain evidence="7 8">GSMNP</strain>
    </source>
</reference>
<evidence type="ECO:0000256" key="3">
    <source>
        <dbReference type="ARBA" id="ARBA00022692"/>
    </source>
</evidence>
<comment type="subcellular location">
    <subcellularLocation>
        <location evidence="1">Membrane</location>
        <topology evidence="1">Multi-pass membrane protein</topology>
    </subcellularLocation>
</comment>
<dbReference type="EMBL" id="LSSN01000761">
    <property type="protein sequence ID" value="OMJ22458.1"/>
    <property type="molecule type" value="Genomic_DNA"/>
</dbReference>
<evidence type="ECO:0000256" key="1">
    <source>
        <dbReference type="ARBA" id="ARBA00004141"/>
    </source>
</evidence>
<keyword evidence="3 6" id="KW-0812">Transmembrane</keyword>
<comment type="caution">
    <text evidence="7">The sequence shown here is derived from an EMBL/GenBank/DDBJ whole genome shotgun (WGS) entry which is preliminary data.</text>
</comment>
<evidence type="ECO:0000256" key="5">
    <source>
        <dbReference type="ARBA" id="ARBA00023136"/>
    </source>
</evidence>
<dbReference type="STRING" id="133412.A0A1R1Y6B7"/>
<gene>
    <name evidence="7" type="ORF">AYI70_g2861</name>
</gene>
<dbReference type="PANTHER" id="PTHR19432">
    <property type="entry name" value="SUGAR TRANSPORTER"/>
    <property type="match status" value="1"/>
</dbReference>
<dbReference type="OrthoDB" id="28755at2759"/>
<keyword evidence="8" id="KW-1185">Reference proteome</keyword>
<keyword evidence="5 6" id="KW-0472">Membrane</keyword>
<protein>
    <submittedName>
        <fullName evidence="7">Sucrose transport protein SUC5</fullName>
    </submittedName>
</protein>
<dbReference type="GO" id="GO:0008506">
    <property type="term" value="F:sucrose:proton symporter activity"/>
    <property type="evidence" value="ECO:0007669"/>
    <property type="project" value="TreeGrafter"/>
</dbReference>
<accession>A0A1R1Y6B7</accession>
<organism evidence="7 8">
    <name type="scientific">Smittium culicis</name>
    <dbReference type="NCBI Taxonomy" id="133412"/>
    <lineage>
        <taxon>Eukaryota</taxon>
        <taxon>Fungi</taxon>
        <taxon>Fungi incertae sedis</taxon>
        <taxon>Zoopagomycota</taxon>
        <taxon>Kickxellomycotina</taxon>
        <taxon>Harpellomycetes</taxon>
        <taxon>Harpellales</taxon>
        <taxon>Legeriomycetaceae</taxon>
        <taxon>Smittium</taxon>
    </lineage>
</organism>
<evidence type="ECO:0000256" key="4">
    <source>
        <dbReference type="ARBA" id="ARBA00022989"/>
    </source>
</evidence>
<evidence type="ECO:0000256" key="2">
    <source>
        <dbReference type="ARBA" id="ARBA00022448"/>
    </source>
</evidence>
<keyword evidence="2" id="KW-0813">Transport</keyword>